<proteinExistence type="predicted"/>
<gene>
    <name evidence="3" type="ORF">F0254_20935</name>
</gene>
<dbReference type="AlphaFoldDB" id="A0A7Y4F0V8"/>
<reference evidence="3 4" key="1">
    <citation type="submission" date="2019-09" db="EMBL/GenBank/DDBJ databases">
        <title>Draft genome sequencing and comparative genomics of hatchery-associated Vibrios.</title>
        <authorList>
            <person name="Kehlet-Delgado H."/>
            <person name="Mueller R.S."/>
        </authorList>
    </citation>
    <scope>NUCLEOTIDE SEQUENCE [LARGE SCALE GENOMIC DNA]</scope>
    <source>
        <strain evidence="3 4">081416A</strain>
    </source>
</reference>
<evidence type="ECO:0000259" key="2">
    <source>
        <dbReference type="Pfam" id="PF05901"/>
    </source>
</evidence>
<feature type="chain" id="PRO_5031268722" description="Excalibur calcium-binding domain-containing protein" evidence="1">
    <location>
        <begin position="32"/>
        <end position="189"/>
    </location>
</feature>
<keyword evidence="1" id="KW-0732">Signal</keyword>
<dbReference type="PROSITE" id="PS51257">
    <property type="entry name" value="PROKAR_LIPOPROTEIN"/>
    <property type="match status" value="1"/>
</dbReference>
<sequence>MSTANMKIKIRAMLSLAAALSLIGCTSTNFSEYKDLPGHKSIAVGSNGVIAYSSSNPNVETAITTAIDKCSSIGGKDCKFIDVDGYSPIGNKTYMYDDRAASVDYLDKASYKVRYKCEQLTKAMAQSLFHSGHTYLDGDSDGKPCESNLWSSYYSTDTNSRKVKGTNCHYVRGYRRKNGTYVSGYTRCR</sequence>
<dbReference type="InterPro" id="IPR008613">
    <property type="entry name" value="Excalibur_Ca-bd_domain"/>
</dbReference>
<evidence type="ECO:0000313" key="3">
    <source>
        <dbReference type="EMBL" id="NOI11305.1"/>
    </source>
</evidence>
<organism evidence="3 4">
    <name type="scientific">Vibrio alginolyticus</name>
    <dbReference type="NCBI Taxonomy" id="663"/>
    <lineage>
        <taxon>Bacteria</taxon>
        <taxon>Pseudomonadati</taxon>
        <taxon>Pseudomonadota</taxon>
        <taxon>Gammaproteobacteria</taxon>
        <taxon>Vibrionales</taxon>
        <taxon>Vibrionaceae</taxon>
        <taxon>Vibrio</taxon>
    </lineage>
</organism>
<dbReference type="Proteomes" id="UP000532247">
    <property type="component" value="Unassembled WGS sequence"/>
</dbReference>
<feature type="signal peptide" evidence="1">
    <location>
        <begin position="1"/>
        <end position="31"/>
    </location>
</feature>
<evidence type="ECO:0000313" key="4">
    <source>
        <dbReference type="Proteomes" id="UP000532247"/>
    </source>
</evidence>
<dbReference type="Pfam" id="PF05901">
    <property type="entry name" value="Excalibur"/>
    <property type="match status" value="1"/>
</dbReference>
<name>A0A7Y4F0V8_VIBAL</name>
<dbReference type="RefSeq" id="WP_285437702.1">
    <property type="nucleotide sequence ID" value="NZ_JASTKV010000028.1"/>
</dbReference>
<comment type="caution">
    <text evidence="3">The sequence shown here is derived from an EMBL/GenBank/DDBJ whole genome shotgun (WGS) entry which is preliminary data.</text>
</comment>
<feature type="domain" description="Excalibur calcium-binding" evidence="2">
    <location>
        <begin position="115"/>
        <end position="146"/>
    </location>
</feature>
<accession>A0A7Y4F0V8</accession>
<protein>
    <recommendedName>
        <fullName evidence="2">Excalibur calcium-binding domain-containing protein</fullName>
    </recommendedName>
</protein>
<evidence type="ECO:0000256" key="1">
    <source>
        <dbReference type="SAM" id="SignalP"/>
    </source>
</evidence>
<dbReference type="EMBL" id="VTYF01000016">
    <property type="protein sequence ID" value="NOI11305.1"/>
    <property type="molecule type" value="Genomic_DNA"/>
</dbReference>